<dbReference type="PANTHER" id="PTHR23112">
    <property type="entry name" value="G PROTEIN-COUPLED RECEPTOR 157-RELATED"/>
    <property type="match status" value="1"/>
</dbReference>
<protein>
    <recommendedName>
        <fullName evidence="9">Integral membrane protein</fullName>
    </recommendedName>
</protein>
<dbReference type="SUPFAM" id="SSF81321">
    <property type="entry name" value="Family A G protein-coupled receptor-like"/>
    <property type="match status" value="1"/>
</dbReference>
<evidence type="ECO:0000256" key="6">
    <source>
        <dbReference type="SAM" id="Phobius"/>
    </source>
</evidence>
<feature type="transmembrane region" description="Helical" evidence="6">
    <location>
        <begin position="269"/>
        <end position="290"/>
    </location>
</feature>
<evidence type="ECO:0000313" key="7">
    <source>
        <dbReference type="EMBL" id="KAK7735362.1"/>
    </source>
</evidence>
<keyword evidence="8" id="KW-1185">Reference proteome</keyword>
<dbReference type="Gene3D" id="1.20.1070.10">
    <property type="entry name" value="Rhodopsin 7-helix transmembrane proteins"/>
    <property type="match status" value="1"/>
</dbReference>
<evidence type="ECO:0000256" key="2">
    <source>
        <dbReference type="ARBA" id="ARBA00022692"/>
    </source>
</evidence>
<reference evidence="7 8" key="1">
    <citation type="submission" date="2024-02" db="EMBL/GenBank/DDBJ databases">
        <title>De novo assembly and annotation of 12 fungi associated with fruit tree decline syndrome in Ontario, Canada.</title>
        <authorList>
            <person name="Sulman M."/>
            <person name="Ellouze W."/>
            <person name="Ilyukhin E."/>
        </authorList>
    </citation>
    <scope>NUCLEOTIDE SEQUENCE [LARGE SCALE GENOMIC DNA]</scope>
    <source>
        <strain evidence="7 8">M169</strain>
    </source>
</reference>
<dbReference type="InterPro" id="IPR000276">
    <property type="entry name" value="GPCR_Rhodpsn"/>
</dbReference>
<keyword evidence="3 6" id="KW-1133">Transmembrane helix</keyword>
<evidence type="ECO:0000313" key="8">
    <source>
        <dbReference type="Proteomes" id="UP001430848"/>
    </source>
</evidence>
<accession>A0ABR1PF53</accession>
<comment type="caution">
    <text evidence="7">The sequence shown here is derived from an EMBL/GenBank/DDBJ whole genome shotgun (WGS) entry which is preliminary data.</text>
</comment>
<name>A0ABR1PF53_DIAER</name>
<feature type="compositionally biased region" description="Low complexity" evidence="5">
    <location>
        <begin position="480"/>
        <end position="491"/>
    </location>
</feature>
<feature type="compositionally biased region" description="Basic and acidic residues" evidence="5">
    <location>
        <begin position="401"/>
        <end position="412"/>
    </location>
</feature>
<feature type="region of interest" description="Disordered" evidence="5">
    <location>
        <begin position="364"/>
        <end position="444"/>
    </location>
</feature>
<dbReference type="PANTHER" id="PTHR23112:SF37">
    <property type="entry name" value="G PROTEIN-COUPLED RECEPTOR GPR1"/>
    <property type="match status" value="1"/>
</dbReference>
<proteinExistence type="predicted"/>
<evidence type="ECO:0000256" key="5">
    <source>
        <dbReference type="SAM" id="MobiDB-lite"/>
    </source>
</evidence>
<feature type="region of interest" description="Disordered" evidence="5">
    <location>
        <begin position="475"/>
        <end position="518"/>
    </location>
</feature>
<evidence type="ECO:0000256" key="4">
    <source>
        <dbReference type="ARBA" id="ARBA00023136"/>
    </source>
</evidence>
<feature type="transmembrane region" description="Helical" evidence="6">
    <location>
        <begin position="190"/>
        <end position="211"/>
    </location>
</feature>
<dbReference type="Proteomes" id="UP001430848">
    <property type="component" value="Unassembled WGS sequence"/>
</dbReference>
<evidence type="ECO:0000256" key="1">
    <source>
        <dbReference type="ARBA" id="ARBA00004141"/>
    </source>
</evidence>
<evidence type="ECO:0000256" key="3">
    <source>
        <dbReference type="ARBA" id="ARBA00022989"/>
    </source>
</evidence>
<keyword evidence="4 6" id="KW-0472">Membrane</keyword>
<organism evidence="7 8">
    <name type="scientific">Diaporthe eres</name>
    <name type="common">Phomopsis oblonga</name>
    <dbReference type="NCBI Taxonomy" id="83184"/>
    <lineage>
        <taxon>Eukaryota</taxon>
        <taxon>Fungi</taxon>
        <taxon>Dikarya</taxon>
        <taxon>Ascomycota</taxon>
        <taxon>Pezizomycotina</taxon>
        <taxon>Sordariomycetes</taxon>
        <taxon>Sordariomycetidae</taxon>
        <taxon>Diaporthales</taxon>
        <taxon>Diaporthaceae</taxon>
        <taxon>Diaporthe</taxon>
        <taxon>Diaporthe eres species complex</taxon>
    </lineage>
</organism>
<sequence>MEAQAKALRGSQAKTFRPVSMDLELVLEQANLGSVSRNQRVRRPAATSEPEECPPPNQFVVLFHSLLLADLHQAIAFFLNVVWVARDGIFVESPACWAQGLFISNGDLASSCFIFSIALHTYLSLVREYRPPQMALYAWVAGTWVFVYVVGLAGIVFTNNGRDVGGYFVRASAWCWINEEYEQLRLVTHYLYIFLSIVSTSLLYFAIFFSLRARLVHQKSGFVPNNGQGQRPALRHKASLLSVMSSSSSQRESQVDKQSRINADHHPAFLIYPLIYVLCTMPLAIGRIASMSGVDVPLELFCAAGALIASNGWLDVLLWGTTRHTIVFGRLEDADALGLDTFDFMRTPSDRRFGNFVWVQGASDMPTGGADESTRRSRPWWRPVGVPLGRGGSGVGNGSRSDPRELWEDRDSGAPARPPPPPPSSHGKTYRLNRTDKAGDMWASNDKSAVRGVYRMSGPDMGMTIQMDTMVTVVKEDRSSSSADSISSPSSVTRSNPGELGPSYIHYSVSGPEKDGYV</sequence>
<dbReference type="EMBL" id="JAKNSF020000013">
    <property type="protein sequence ID" value="KAK7735362.1"/>
    <property type="molecule type" value="Genomic_DNA"/>
</dbReference>
<keyword evidence="2 6" id="KW-0812">Transmembrane</keyword>
<feature type="compositionally biased region" description="Gly residues" evidence="5">
    <location>
        <begin position="388"/>
        <end position="397"/>
    </location>
</feature>
<evidence type="ECO:0008006" key="9">
    <source>
        <dbReference type="Google" id="ProtNLM"/>
    </source>
</evidence>
<dbReference type="Pfam" id="PF00001">
    <property type="entry name" value="7tm_1"/>
    <property type="match status" value="1"/>
</dbReference>
<gene>
    <name evidence="7" type="ORF">SLS63_003832</name>
</gene>
<feature type="transmembrane region" description="Helical" evidence="6">
    <location>
        <begin position="135"/>
        <end position="157"/>
    </location>
</feature>
<comment type="subcellular location">
    <subcellularLocation>
        <location evidence="1">Membrane</location>
        <topology evidence="1">Multi-pass membrane protein</topology>
    </subcellularLocation>
</comment>